<dbReference type="OrthoDB" id="3171058at2759"/>
<comment type="caution">
    <text evidence="1">The sequence shown here is derived from an EMBL/GenBank/DDBJ whole genome shotgun (WGS) entry which is preliminary data.</text>
</comment>
<organism evidence="1 2">
    <name type="scientific">Leucocoprinus leucothites</name>
    <dbReference type="NCBI Taxonomy" id="201217"/>
    <lineage>
        <taxon>Eukaryota</taxon>
        <taxon>Fungi</taxon>
        <taxon>Dikarya</taxon>
        <taxon>Basidiomycota</taxon>
        <taxon>Agaricomycotina</taxon>
        <taxon>Agaricomycetes</taxon>
        <taxon>Agaricomycetidae</taxon>
        <taxon>Agaricales</taxon>
        <taxon>Agaricineae</taxon>
        <taxon>Agaricaceae</taxon>
        <taxon>Leucocoprinus</taxon>
    </lineage>
</organism>
<protein>
    <recommendedName>
        <fullName evidence="3">F-box domain-containing protein</fullName>
    </recommendedName>
</protein>
<dbReference type="EMBL" id="JAACJO010000012">
    <property type="protein sequence ID" value="KAF5351709.1"/>
    <property type="molecule type" value="Genomic_DNA"/>
</dbReference>
<gene>
    <name evidence="1" type="ORF">D9756_007652</name>
</gene>
<reference evidence="1 2" key="1">
    <citation type="journal article" date="2020" name="ISME J.">
        <title>Uncovering the hidden diversity of litter-decomposition mechanisms in mushroom-forming fungi.</title>
        <authorList>
            <person name="Floudas D."/>
            <person name="Bentzer J."/>
            <person name="Ahren D."/>
            <person name="Johansson T."/>
            <person name="Persson P."/>
            <person name="Tunlid A."/>
        </authorList>
    </citation>
    <scope>NUCLEOTIDE SEQUENCE [LARGE SCALE GENOMIC DNA]</scope>
    <source>
        <strain evidence="1 2">CBS 146.42</strain>
    </source>
</reference>
<dbReference type="SUPFAM" id="SSF52047">
    <property type="entry name" value="RNI-like"/>
    <property type="match status" value="1"/>
</dbReference>
<keyword evidence="2" id="KW-1185">Reference proteome</keyword>
<proteinExistence type="predicted"/>
<evidence type="ECO:0008006" key="3">
    <source>
        <dbReference type="Google" id="ProtNLM"/>
    </source>
</evidence>
<accession>A0A8H5D114</accession>
<sequence length="481" mass="54594">MPAPTQRIVKPLPELPLELWLEIFQFATYVHRSTSIGPLDPFSPRRTSNNVMATNTRALSIRTKLALVLVCKEWKMMTERFLYEHLVIRSPTRASAVLNALIASRSHLSDDAIDIGHGRWPSHIEIFTHARGSNDMRFLRTLFRIFQCCPNVRYLSGSWMHPLPIEFLEAIARLYGSTLQGLYWDEVNITVPFTSSTPHFLCNFKELRVLDLRHYVGCGVDQLSSSPVPQPILPSVTDLLVSARQESLQMASFLALPQLRNLTLCITLHDCHSFKPRVPYSDIRHFLKKHGHSLVSVDLPTPAPYLEPEPDSSSSRHTVEHVKPDLFLEPDICPNLISLVYPITSEPLSSQIHTNIRRIGLRGVSKAEELYPDKQSSTKSHLEGITAKLYPRLQEVRTIGYLVDAETDPLIKDIFIWWVEKFESNGINLLDGEGVLWMYTDPVEVGSEGFKHFPRVNDLDYKLQRSNKTLLAPSATQGVSS</sequence>
<name>A0A8H5D114_9AGAR</name>
<evidence type="ECO:0000313" key="1">
    <source>
        <dbReference type="EMBL" id="KAF5351709.1"/>
    </source>
</evidence>
<dbReference type="Proteomes" id="UP000559027">
    <property type="component" value="Unassembled WGS sequence"/>
</dbReference>
<evidence type="ECO:0000313" key="2">
    <source>
        <dbReference type="Proteomes" id="UP000559027"/>
    </source>
</evidence>
<dbReference type="AlphaFoldDB" id="A0A8H5D114"/>